<dbReference type="OMA" id="PHEETTH"/>
<sequence length="213" mass="23163">MRLLTVLLAYLTFNLAAADDEVEASTYNVIDSVLERCLLKDEMDVCLQEEAASALGKALEADSIPLAAGLSLTKSPGQDDAAEIIDSGRSEPANAYDKIWENLDKLVTSRSLTLRLTDLTEGRGKKKKVWAYFGVALATAAAILIPLKLKFIGWMAASAFMIGKVALVIASIVGLKKLVSKPHEETTHVHYDSHRSDNAHYLAYSGQQPNTIE</sequence>
<name>A0A8I6RLV2_CIMLE</name>
<keyword evidence="2" id="KW-0732">Signal</keyword>
<dbReference type="Pfam" id="PF07898">
    <property type="entry name" value="DUF1676"/>
    <property type="match status" value="1"/>
</dbReference>
<dbReference type="AlphaFoldDB" id="A0A8I6RLV2"/>
<dbReference type="GeneID" id="106665604"/>
<keyword evidence="1" id="KW-1133">Transmembrane helix</keyword>
<dbReference type="KEGG" id="clec:106665604"/>
<dbReference type="PANTHER" id="PTHR21879">
    <property type="entry name" value="FI03362P-RELATED-RELATED"/>
    <property type="match status" value="1"/>
</dbReference>
<evidence type="ECO:0000313" key="3">
    <source>
        <dbReference type="EnsemblMetazoa" id="XP_014247593.1"/>
    </source>
</evidence>
<dbReference type="InterPro" id="IPR012464">
    <property type="entry name" value="DUF1676"/>
</dbReference>
<feature type="chain" id="PRO_5035225537" description="Osiris" evidence="2">
    <location>
        <begin position="19"/>
        <end position="213"/>
    </location>
</feature>
<dbReference type="EnsemblMetazoa" id="XM_014392107.2">
    <property type="protein sequence ID" value="XP_014247593.1"/>
    <property type="gene ID" value="LOC106665604"/>
</dbReference>
<keyword evidence="4" id="KW-1185">Reference proteome</keyword>
<keyword evidence="1" id="KW-0812">Transmembrane</keyword>
<proteinExistence type="predicted"/>
<dbReference type="RefSeq" id="XP_014247593.1">
    <property type="nucleotide sequence ID" value="XM_014392107.2"/>
</dbReference>
<evidence type="ECO:0008006" key="5">
    <source>
        <dbReference type="Google" id="ProtNLM"/>
    </source>
</evidence>
<accession>A0A8I6RLV2</accession>
<evidence type="ECO:0000256" key="2">
    <source>
        <dbReference type="SAM" id="SignalP"/>
    </source>
</evidence>
<feature type="signal peptide" evidence="2">
    <location>
        <begin position="1"/>
        <end position="18"/>
    </location>
</feature>
<dbReference type="Proteomes" id="UP000494040">
    <property type="component" value="Unassembled WGS sequence"/>
</dbReference>
<dbReference type="OrthoDB" id="6619071at2759"/>
<feature type="transmembrane region" description="Helical" evidence="1">
    <location>
        <begin position="129"/>
        <end position="147"/>
    </location>
</feature>
<evidence type="ECO:0000313" key="4">
    <source>
        <dbReference type="Proteomes" id="UP000494040"/>
    </source>
</evidence>
<feature type="transmembrane region" description="Helical" evidence="1">
    <location>
        <begin position="154"/>
        <end position="175"/>
    </location>
</feature>
<evidence type="ECO:0000256" key="1">
    <source>
        <dbReference type="SAM" id="Phobius"/>
    </source>
</evidence>
<protein>
    <recommendedName>
        <fullName evidence="5">Osiris</fullName>
    </recommendedName>
</protein>
<organism evidence="3 4">
    <name type="scientific">Cimex lectularius</name>
    <name type="common">Bed bug</name>
    <name type="synonym">Acanthia lectularia</name>
    <dbReference type="NCBI Taxonomy" id="79782"/>
    <lineage>
        <taxon>Eukaryota</taxon>
        <taxon>Metazoa</taxon>
        <taxon>Ecdysozoa</taxon>
        <taxon>Arthropoda</taxon>
        <taxon>Hexapoda</taxon>
        <taxon>Insecta</taxon>
        <taxon>Pterygota</taxon>
        <taxon>Neoptera</taxon>
        <taxon>Paraneoptera</taxon>
        <taxon>Hemiptera</taxon>
        <taxon>Heteroptera</taxon>
        <taxon>Panheteroptera</taxon>
        <taxon>Cimicomorpha</taxon>
        <taxon>Cimicidae</taxon>
        <taxon>Cimex</taxon>
    </lineage>
</organism>
<reference evidence="3" key="1">
    <citation type="submission" date="2022-01" db="UniProtKB">
        <authorList>
            <consortium name="EnsemblMetazoa"/>
        </authorList>
    </citation>
    <scope>IDENTIFICATION</scope>
</reference>
<keyword evidence="1" id="KW-0472">Membrane</keyword>
<dbReference type="GO" id="GO:0016020">
    <property type="term" value="C:membrane"/>
    <property type="evidence" value="ECO:0007669"/>
    <property type="project" value="TreeGrafter"/>
</dbReference>